<dbReference type="RefSeq" id="WP_272470892.1">
    <property type="nucleotide sequence ID" value="NZ_JAMRYU010000057.1"/>
</dbReference>
<dbReference type="InterPro" id="IPR010982">
    <property type="entry name" value="Lambda_DNA-bd_dom_sf"/>
</dbReference>
<keyword evidence="3" id="KW-1185">Reference proteome</keyword>
<evidence type="ECO:0000313" key="3">
    <source>
        <dbReference type="Proteomes" id="UP001141183"/>
    </source>
</evidence>
<dbReference type="EMBL" id="JAMRYU010000057">
    <property type="protein sequence ID" value="MDC4242636.1"/>
    <property type="molecule type" value="Genomic_DNA"/>
</dbReference>
<comment type="caution">
    <text evidence="2">The sequence shown here is derived from an EMBL/GenBank/DDBJ whole genome shotgun (WGS) entry which is preliminary data.</text>
</comment>
<gene>
    <name evidence="2" type="ORF">NE398_21170</name>
</gene>
<proteinExistence type="predicted"/>
<dbReference type="SUPFAM" id="SSF47413">
    <property type="entry name" value="lambda repressor-like DNA-binding domains"/>
    <property type="match status" value="1"/>
</dbReference>
<dbReference type="GO" id="GO:0003677">
    <property type="term" value="F:DNA binding"/>
    <property type="evidence" value="ECO:0007669"/>
    <property type="project" value="InterPro"/>
</dbReference>
<dbReference type="InterPro" id="IPR001387">
    <property type="entry name" value="Cro/C1-type_HTH"/>
</dbReference>
<dbReference type="PROSITE" id="PS50943">
    <property type="entry name" value="HTH_CROC1"/>
    <property type="match status" value="1"/>
</dbReference>
<name>A0A9X3XQM1_9CLOT</name>
<protein>
    <submittedName>
        <fullName evidence="2">RNA polymerase subunit sigma</fullName>
    </submittedName>
</protein>
<dbReference type="Gene3D" id="1.10.260.40">
    <property type="entry name" value="lambda repressor-like DNA-binding domains"/>
    <property type="match status" value="1"/>
</dbReference>
<accession>A0A9X3XQM1</accession>
<evidence type="ECO:0000259" key="1">
    <source>
        <dbReference type="PROSITE" id="PS50943"/>
    </source>
</evidence>
<sequence>MNKEALLKELEIVKADEEKDKEYISKLKRTKDKVKYLRLVKGYTQRDTARMIGITERHVQRIDRALKCR</sequence>
<evidence type="ECO:0000313" key="2">
    <source>
        <dbReference type="EMBL" id="MDC4242636.1"/>
    </source>
</evidence>
<dbReference type="AlphaFoldDB" id="A0A9X3XQM1"/>
<dbReference type="Proteomes" id="UP001141183">
    <property type="component" value="Unassembled WGS sequence"/>
</dbReference>
<organism evidence="2 3">
    <name type="scientific">Clostridium tertium</name>
    <dbReference type="NCBI Taxonomy" id="1559"/>
    <lineage>
        <taxon>Bacteria</taxon>
        <taxon>Bacillati</taxon>
        <taxon>Bacillota</taxon>
        <taxon>Clostridia</taxon>
        <taxon>Eubacteriales</taxon>
        <taxon>Clostridiaceae</taxon>
        <taxon>Clostridium</taxon>
    </lineage>
</organism>
<feature type="domain" description="HTH cro/C1-type" evidence="1">
    <location>
        <begin position="34"/>
        <end position="62"/>
    </location>
</feature>
<reference evidence="2" key="1">
    <citation type="submission" date="2022-05" db="EMBL/GenBank/DDBJ databases">
        <title>Draft genome sequence of Clostridium tertium strain CP3 isolated from Peru.</title>
        <authorList>
            <person name="Hurtado R."/>
            <person name="Lima L."/>
            <person name="Sousa T."/>
            <person name="Jaiswal A.K."/>
            <person name="Tiwari S."/>
            <person name="Maturrano L."/>
            <person name="Brenig B."/>
            <person name="Azevedo V."/>
        </authorList>
    </citation>
    <scope>NUCLEOTIDE SEQUENCE</scope>
    <source>
        <strain evidence="2">CP3</strain>
    </source>
</reference>